<dbReference type="InterPro" id="IPR004715">
    <property type="entry name" value="PTS_IIA_fruc"/>
</dbReference>
<dbReference type="Pfam" id="PF00381">
    <property type="entry name" value="PTS-HPr"/>
    <property type="match status" value="1"/>
</dbReference>
<keyword evidence="1" id="KW-0813">Transport</keyword>
<proteinExistence type="predicted"/>
<gene>
    <name evidence="8" type="ORF">KC222_02945</name>
</gene>
<dbReference type="Proteomes" id="UP000686327">
    <property type="component" value="Unassembled WGS sequence"/>
</dbReference>
<dbReference type="PANTHER" id="PTHR46244:SF4">
    <property type="entry name" value="MULTIPHOSPHORYL TRANSFER PROTEIN 1-RELATED"/>
    <property type="match status" value="1"/>
</dbReference>
<keyword evidence="2" id="KW-0597">Phosphoprotein</keyword>
<dbReference type="InterPro" id="IPR018274">
    <property type="entry name" value="PEP_util_AS"/>
</dbReference>
<dbReference type="PROSITE" id="PS51350">
    <property type="entry name" value="PTS_HPR_DOM"/>
    <property type="match status" value="1"/>
</dbReference>
<dbReference type="InterPro" id="IPR002178">
    <property type="entry name" value="PTS_EIIA_type-2_dom"/>
</dbReference>
<keyword evidence="4" id="KW-0808">Transferase</keyword>
<protein>
    <submittedName>
        <fullName evidence="8">PTS sugar transporter subunit IIA</fullName>
    </submittedName>
</protein>
<reference evidence="9" key="1">
    <citation type="submission" date="2023-07" db="EMBL/GenBank/DDBJ databases">
        <title>Cedecea davisae an AmpC producer and its therapeutic implications.</title>
        <authorList>
            <person name="Notter J."/>
        </authorList>
    </citation>
    <scope>NUCLEOTIDE SEQUENCE [LARGE SCALE GENOMIC DNA]</scope>
    <source>
        <strain evidence="9">1</strain>
    </source>
</reference>
<dbReference type="InterPro" id="IPR008731">
    <property type="entry name" value="PTS_EIN"/>
</dbReference>
<dbReference type="InterPro" id="IPR008279">
    <property type="entry name" value="PEP-util_enz_mobile_dom"/>
</dbReference>
<dbReference type="EMBL" id="JAGRYU010000004">
    <property type="protein sequence ID" value="MBU4680969.1"/>
    <property type="molecule type" value="Genomic_DNA"/>
</dbReference>
<name>A0ABS6DDM7_9ENTR</name>
<dbReference type="InterPro" id="IPR000032">
    <property type="entry name" value="HPr-like"/>
</dbReference>
<dbReference type="Pfam" id="PF05524">
    <property type="entry name" value="PEP-utilisers_N"/>
    <property type="match status" value="1"/>
</dbReference>
<dbReference type="PANTHER" id="PTHR46244">
    <property type="entry name" value="PHOSPHOENOLPYRUVATE-PROTEIN PHOSPHOTRANSFERASE"/>
    <property type="match status" value="1"/>
</dbReference>
<dbReference type="CDD" id="cd00367">
    <property type="entry name" value="PTS-HPr_like"/>
    <property type="match status" value="1"/>
</dbReference>
<evidence type="ECO:0000256" key="3">
    <source>
        <dbReference type="ARBA" id="ARBA00022597"/>
    </source>
</evidence>
<dbReference type="PROSITE" id="PS00370">
    <property type="entry name" value="PEP_ENZYMES_PHOS_SITE"/>
    <property type="match status" value="1"/>
</dbReference>
<evidence type="ECO:0000313" key="9">
    <source>
        <dbReference type="Proteomes" id="UP000686327"/>
    </source>
</evidence>
<keyword evidence="9" id="KW-1185">Reference proteome</keyword>
<dbReference type="PROSITE" id="PS00369">
    <property type="entry name" value="PTS_HPR_HIS"/>
    <property type="match status" value="1"/>
</dbReference>
<keyword evidence="5" id="KW-0598">Phosphotransferase system</keyword>
<evidence type="ECO:0000259" key="6">
    <source>
        <dbReference type="PROSITE" id="PS51094"/>
    </source>
</evidence>
<accession>A0ABS6DDM7</accession>
<comment type="caution">
    <text evidence="8">The sequence shown here is derived from an EMBL/GenBank/DDBJ whole genome shotgun (WGS) entry which is preliminary data.</text>
</comment>
<keyword evidence="3 8" id="KW-0762">Sugar transport</keyword>
<evidence type="ECO:0000256" key="4">
    <source>
        <dbReference type="ARBA" id="ARBA00022679"/>
    </source>
</evidence>
<evidence type="ECO:0000256" key="2">
    <source>
        <dbReference type="ARBA" id="ARBA00022553"/>
    </source>
</evidence>
<evidence type="ECO:0000313" key="8">
    <source>
        <dbReference type="EMBL" id="MBU4680969.1"/>
    </source>
</evidence>
<dbReference type="InterPro" id="IPR050499">
    <property type="entry name" value="PEP-utilizing_PTS_enzyme"/>
</dbReference>
<dbReference type="Pfam" id="PF00391">
    <property type="entry name" value="PEP-utilizers"/>
    <property type="match status" value="1"/>
</dbReference>
<organism evidence="8 9">
    <name type="scientific">Cedecea davisae</name>
    <dbReference type="NCBI Taxonomy" id="158484"/>
    <lineage>
        <taxon>Bacteria</taxon>
        <taxon>Pseudomonadati</taxon>
        <taxon>Pseudomonadota</taxon>
        <taxon>Gammaproteobacteria</taxon>
        <taxon>Enterobacterales</taxon>
        <taxon>Enterobacteriaceae</taxon>
        <taxon>Cedecea</taxon>
    </lineage>
</organism>
<dbReference type="RefSeq" id="WP_216374549.1">
    <property type="nucleotide sequence ID" value="NZ_JAGRYT010000025.1"/>
</dbReference>
<dbReference type="PROSITE" id="PS51094">
    <property type="entry name" value="PTS_EIIA_TYPE_2"/>
    <property type="match status" value="1"/>
</dbReference>
<dbReference type="NCBIfam" id="TIGR00848">
    <property type="entry name" value="fruA"/>
    <property type="match status" value="1"/>
</dbReference>
<dbReference type="Pfam" id="PF00359">
    <property type="entry name" value="PTS_EIIA_2"/>
    <property type="match status" value="1"/>
</dbReference>
<evidence type="ECO:0000256" key="1">
    <source>
        <dbReference type="ARBA" id="ARBA00022448"/>
    </source>
</evidence>
<dbReference type="CDD" id="cd00211">
    <property type="entry name" value="PTS_IIA_fru"/>
    <property type="match status" value="1"/>
</dbReference>
<evidence type="ECO:0000259" key="7">
    <source>
        <dbReference type="PROSITE" id="PS51350"/>
    </source>
</evidence>
<sequence>MQTLLFCCRLANGLHARPASALEQQAARFTATVTLINLTKSRRASAKSVLALVGADVAPGDECQLVIEGEDEQQALLALRHFIENEFEHSDEPLAGGSASGEQLLPVFLSRSRSRIWQGTGVSKGIAMAKAVYLQHPDLDELARQQEETPPDVQQRQLGKALEEARRQLRADIARHEGETAQILDAQSQLLEDEAIEECLLGQSGAPNAVAALARAIDALREPFRQSGSDYLRQRELDVYDLGLRLACELTGETRMWLPKLNESSILVCRGLLTPGQLLLLRGENLRGIVMPKGGETSHTAILAGVFAIPLLCPDSTGELFAQPAGEFLLAADCGLLLSAPDEVARRWFQLEGEKQRRLPTASGDEPEGDMLSESLVLLNESLRDKHEVIKRLTDNLDVQQRIVSATQAEHAIWQREEVFTTALGFSIAIPHCKSVAISRSSISVLRLNEPLEWGSGVAVKLVIMLTLCEGEGQQHMRIFSVLARRLMHESFRERLMAAGSPREMVNLLRDEVMISS</sequence>
<dbReference type="InterPro" id="IPR001020">
    <property type="entry name" value="PTS_HPr_His_P_site"/>
</dbReference>
<evidence type="ECO:0000256" key="5">
    <source>
        <dbReference type="ARBA" id="ARBA00022683"/>
    </source>
</evidence>
<feature type="domain" description="PTS EIIA type-2" evidence="6">
    <location>
        <begin position="370"/>
        <end position="512"/>
    </location>
</feature>
<feature type="domain" description="HPr" evidence="7">
    <location>
        <begin position="1"/>
        <end position="90"/>
    </location>
</feature>